<gene>
    <name evidence="1" type="ORF">A2U01_0024891</name>
</gene>
<reference evidence="1 2" key="1">
    <citation type="journal article" date="2018" name="Front. Plant Sci.">
        <title>Red Clover (Trifolium pratense) and Zigzag Clover (T. medium) - A Picture of Genomic Similarities and Differences.</title>
        <authorList>
            <person name="Dluhosova J."/>
            <person name="Istvanek J."/>
            <person name="Nedelnik J."/>
            <person name="Repkova J."/>
        </authorList>
    </citation>
    <scope>NUCLEOTIDE SEQUENCE [LARGE SCALE GENOMIC DNA]</scope>
    <source>
        <strain evidence="2">cv. 10/8</strain>
        <tissue evidence="1">Leaf</tissue>
    </source>
</reference>
<accession>A0A392NX88</accession>
<dbReference type="Proteomes" id="UP000265520">
    <property type="component" value="Unassembled WGS sequence"/>
</dbReference>
<dbReference type="InterPro" id="IPR005314">
    <property type="entry name" value="Peptidase_C50"/>
</dbReference>
<dbReference type="GO" id="GO:0005634">
    <property type="term" value="C:nucleus"/>
    <property type="evidence" value="ECO:0007669"/>
    <property type="project" value="InterPro"/>
</dbReference>
<dbReference type="GO" id="GO:0004197">
    <property type="term" value="F:cysteine-type endopeptidase activity"/>
    <property type="evidence" value="ECO:0007669"/>
    <property type="project" value="InterPro"/>
</dbReference>
<evidence type="ECO:0000313" key="2">
    <source>
        <dbReference type="Proteomes" id="UP000265520"/>
    </source>
</evidence>
<protein>
    <recommendedName>
        <fullName evidence="3">Separase</fullName>
    </recommendedName>
</protein>
<comment type="caution">
    <text evidence="1">The sequence shown here is derived from an EMBL/GenBank/DDBJ whole genome shotgun (WGS) entry which is preliminary data.</text>
</comment>
<name>A0A392NX88_9FABA</name>
<dbReference type="GO" id="GO:0051307">
    <property type="term" value="P:meiotic chromosome separation"/>
    <property type="evidence" value="ECO:0007669"/>
    <property type="project" value="TreeGrafter"/>
</dbReference>
<dbReference type="GO" id="GO:0072686">
    <property type="term" value="C:mitotic spindle"/>
    <property type="evidence" value="ECO:0007669"/>
    <property type="project" value="TreeGrafter"/>
</dbReference>
<dbReference type="PANTHER" id="PTHR12792">
    <property type="entry name" value="EXTRA SPINDLE POLES 1-RELATED"/>
    <property type="match status" value="1"/>
</dbReference>
<organism evidence="1 2">
    <name type="scientific">Trifolium medium</name>
    <dbReference type="NCBI Taxonomy" id="97028"/>
    <lineage>
        <taxon>Eukaryota</taxon>
        <taxon>Viridiplantae</taxon>
        <taxon>Streptophyta</taxon>
        <taxon>Embryophyta</taxon>
        <taxon>Tracheophyta</taxon>
        <taxon>Spermatophyta</taxon>
        <taxon>Magnoliopsida</taxon>
        <taxon>eudicotyledons</taxon>
        <taxon>Gunneridae</taxon>
        <taxon>Pentapetalae</taxon>
        <taxon>rosids</taxon>
        <taxon>fabids</taxon>
        <taxon>Fabales</taxon>
        <taxon>Fabaceae</taxon>
        <taxon>Papilionoideae</taxon>
        <taxon>50 kb inversion clade</taxon>
        <taxon>NPAAA clade</taxon>
        <taxon>Hologalegina</taxon>
        <taxon>IRL clade</taxon>
        <taxon>Trifolieae</taxon>
        <taxon>Trifolium</taxon>
    </lineage>
</organism>
<proteinExistence type="predicted"/>
<evidence type="ECO:0008006" key="3">
    <source>
        <dbReference type="Google" id="ProtNLM"/>
    </source>
</evidence>
<dbReference type="AlphaFoldDB" id="A0A392NX88"/>
<evidence type="ECO:0000313" key="1">
    <source>
        <dbReference type="EMBL" id="MCI03850.1"/>
    </source>
</evidence>
<dbReference type="GO" id="GO:0006508">
    <property type="term" value="P:proteolysis"/>
    <property type="evidence" value="ECO:0007669"/>
    <property type="project" value="InterPro"/>
</dbReference>
<dbReference type="EMBL" id="LXQA010053481">
    <property type="protein sequence ID" value="MCI03850.1"/>
    <property type="molecule type" value="Genomic_DNA"/>
</dbReference>
<dbReference type="GO" id="GO:0005737">
    <property type="term" value="C:cytoplasm"/>
    <property type="evidence" value="ECO:0007669"/>
    <property type="project" value="TreeGrafter"/>
</dbReference>
<dbReference type="PANTHER" id="PTHR12792:SF0">
    <property type="entry name" value="SEPARIN"/>
    <property type="match status" value="1"/>
</dbReference>
<keyword evidence="2" id="KW-1185">Reference proteome</keyword>
<sequence>SRYIDDGRVQQLEKCSVAFLMGCKSGSLTLQGSESLLKDMLEPTNEIDIGRIGAFVSKARDKCIRPFISGASLVCYGVPVGIKRLETHEGCD</sequence>
<feature type="non-terminal residue" evidence="1">
    <location>
        <position position="1"/>
    </location>
</feature>